<dbReference type="EMBL" id="JAAOIW010000009">
    <property type="protein sequence ID" value="NHN32771.1"/>
    <property type="molecule type" value="Genomic_DNA"/>
</dbReference>
<name>A0ABX0JG11_9BACL</name>
<dbReference type="PRINTS" id="PR00080">
    <property type="entry name" value="SDRFAMILY"/>
</dbReference>
<dbReference type="PRINTS" id="PR00081">
    <property type="entry name" value="GDHRDH"/>
</dbReference>
<reference evidence="2" key="1">
    <citation type="submission" date="2020-03" db="EMBL/GenBank/DDBJ databases">
        <title>Draft sequencing of Paenibacilllus sp. S3N08.</title>
        <authorList>
            <person name="Kim D.-U."/>
        </authorList>
    </citation>
    <scope>NUCLEOTIDE SEQUENCE</scope>
    <source>
        <strain evidence="2">S3N08</strain>
    </source>
</reference>
<dbReference type="Gene3D" id="3.40.50.720">
    <property type="entry name" value="NAD(P)-binding Rossmann-like Domain"/>
    <property type="match status" value="1"/>
</dbReference>
<evidence type="ECO:0000313" key="3">
    <source>
        <dbReference type="Proteomes" id="UP001165962"/>
    </source>
</evidence>
<dbReference type="PANTHER" id="PTHR42760:SF40">
    <property type="entry name" value="3-OXOACYL-[ACYL-CARRIER-PROTEIN] REDUCTASE, CHLOROPLASTIC"/>
    <property type="match status" value="1"/>
</dbReference>
<gene>
    <name evidence="2" type="ORF">G9U52_23405</name>
</gene>
<comment type="caution">
    <text evidence="2">The sequence shown here is derived from an EMBL/GenBank/DDBJ whole genome shotgun (WGS) entry which is preliminary data.</text>
</comment>
<dbReference type="SUPFAM" id="SSF51735">
    <property type="entry name" value="NAD(P)-binding Rossmann-fold domains"/>
    <property type="match status" value="1"/>
</dbReference>
<dbReference type="Pfam" id="PF13561">
    <property type="entry name" value="adh_short_C2"/>
    <property type="match status" value="1"/>
</dbReference>
<proteinExistence type="inferred from homology"/>
<sequence length="256" mass="27045">MFKPLFSLENKTVVITGGNGYLGSAIVRGLSEFGATVIVADLTVREFELDRVYGIECDVSETDSIRSMLRMAAERTGRIDVLINCASYGAGYGPAGTVENMSDYDWQKGVDGALGTTFRCTREVVPYMEAGGGGSIVNFSSMYGVVSPDPSVYGDSGANNPANYGAGKAGVIQFTKYCAAHLAAKGIRVNCVTPGPFPNPQIQTNASFLQELSRKTMIGRVGRAEEIVGAVLLLASEAAGYMTGSNITVDGGWTAW</sequence>
<dbReference type="RefSeq" id="WP_166153070.1">
    <property type="nucleotide sequence ID" value="NZ_JAAOIW010000009.1"/>
</dbReference>
<dbReference type="InterPro" id="IPR036291">
    <property type="entry name" value="NAD(P)-bd_dom_sf"/>
</dbReference>
<evidence type="ECO:0000256" key="1">
    <source>
        <dbReference type="ARBA" id="ARBA00006484"/>
    </source>
</evidence>
<comment type="similarity">
    <text evidence="1">Belongs to the short-chain dehydrogenases/reductases (SDR) family.</text>
</comment>
<accession>A0ABX0JG11</accession>
<protein>
    <submittedName>
        <fullName evidence="2">SDR family oxidoreductase</fullName>
    </submittedName>
</protein>
<dbReference type="PANTHER" id="PTHR42760">
    <property type="entry name" value="SHORT-CHAIN DEHYDROGENASES/REDUCTASES FAMILY MEMBER"/>
    <property type="match status" value="1"/>
</dbReference>
<dbReference type="InterPro" id="IPR002347">
    <property type="entry name" value="SDR_fam"/>
</dbReference>
<evidence type="ECO:0000313" key="2">
    <source>
        <dbReference type="EMBL" id="NHN32771.1"/>
    </source>
</evidence>
<dbReference type="Proteomes" id="UP001165962">
    <property type="component" value="Unassembled WGS sequence"/>
</dbReference>
<organism evidence="2 3">
    <name type="scientific">Paenibacillus agricola</name>
    <dbReference type="NCBI Taxonomy" id="2716264"/>
    <lineage>
        <taxon>Bacteria</taxon>
        <taxon>Bacillati</taxon>
        <taxon>Bacillota</taxon>
        <taxon>Bacilli</taxon>
        <taxon>Bacillales</taxon>
        <taxon>Paenibacillaceae</taxon>
        <taxon>Paenibacillus</taxon>
    </lineage>
</organism>
<keyword evidence="3" id="KW-1185">Reference proteome</keyword>